<dbReference type="AlphaFoldDB" id="A0AAJ0HRG9"/>
<evidence type="ECO:0000313" key="4">
    <source>
        <dbReference type="Proteomes" id="UP001275084"/>
    </source>
</evidence>
<dbReference type="GO" id="GO:0005737">
    <property type="term" value="C:cytoplasm"/>
    <property type="evidence" value="ECO:0007669"/>
    <property type="project" value="TreeGrafter"/>
</dbReference>
<comment type="similarity">
    <text evidence="1">Belongs to the AB hydrolase superfamily. AB hydrolase 2 family.</text>
</comment>
<dbReference type="InterPro" id="IPR029058">
    <property type="entry name" value="AB_hydrolase_fold"/>
</dbReference>
<keyword evidence="4" id="KW-1185">Reference proteome</keyword>
<dbReference type="PANTHER" id="PTHR10655">
    <property type="entry name" value="LYSOPHOSPHOLIPASE-RELATED"/>
    <property type="match status" value="1"/>
</dbReference>
<protein>
    <submittedName>
        <fullName evidence="3">Alpha/Beta hydrolase protein</fullName>
    </submittedName>
</protein>
<evidence type="ECO:0000256" key="1">
    <source>
        <dbReference type="ARBA" id="ARBA00006499"/>
    </source>
</evidence>
<dbReference type="PANTHER" id="PTHR10655:SF67">
    <property type="entry name" value="PHOSPHOLIPASE_CARBOXYLESTERASE SUPERFAMILY (AFU_ORTHOLOGUE AFUA_5G09340)"/>
    <property type="match status" value="1"/>
</dbReference>
<dbReference type="EMBL" id="JAUIQD010000002">
    <property type="protein sequence ID" value="KAK3359833.1"/>
    <property type="molecule type" value="Genomic_DNA"/>
</dbReference>
<keyword evidence="3" id="KW-0378">Hydrolase</keyword>
<proteinExistence type="inferred from homology"/>
<dbReference type="InterPro" id="IPR050565">
    <property type="entry name" value="LYPA1-2/EST-like"/>
</dbReference>
<feature type="domain" description="Phospholipase/carboxylesterase/thioesterase" evidence="2">
    <location>
        <begin position="27"/>
        <end position="153"/>
    </location>
</feature>
<evidence type="ECO:0000313" key="3">
    <source>
        <dbReference type="EMBL" id="KAK3359833.1"/>
    </source>
</evidence>
<sequence>MPPTRIPTSEDFTPLLPHLTLSLVPASPPESTTAILLLFHGLGDAEPAFASFARSLALPGVLAISVRGTSPLPPALLGLPLDSGPANHFHWGDDLTLGSDGELDQDPGFEKAMGQVLGRLIGEVLIGKCGWETQDILLFGFGQGGSLALGLASRLRLGGGEGEGRVTEVKEGDGEEGAVGRRPKVFKGVVSIGGALPASTIPSISAREKSRTPLLVCHGSKSEAIDEVATDVLKQEFADVKMVEWKRPDDGPPRNSEEVLPMMEFFSERLRSDF</sequence>
<dbReference type="Gene3D" id="3.40.50.1820">
    <property type="entry name" value="alpha/beta hydrolase"/>
    <property type="match status" value="1"/>
</dbReference>
<dbReference type="GO" id="GO:0052689">
    <property type="term" value="F:carboxylic ester hydrolase activity"/>
    <property type="evidence" value="ECO:0007669"/>
    <property type="project" value="TreeGrafter"/>
</dbReference>
<comment type="caution">
    <text evidence="3">The sequence shown here is derived from an EMBL/GenBank/DDBJ whole genome shotgun (WGS) entry which is preliminary data.</text>
</comment>
<organism evidence="3 4">
    <name type="scientific">Lasiosphaeria hispida</name>
    <dbReference type="NCBI Taxonomy" id="260671"/>
    <lineage>
        <taxon>Eukaryota</taxon>
        <taxon>Fungi</taxon>
        <taxon>Dikarya</taxon>
        <taxon>Ascomycota</taxon>
        <taxon>Pezizomycotina</taxon>
        <taxon>Sordariomycetes</taxon>
        <taxon>Sordariomycetidae</taxon>
        <taxon>Sordariales</taxon>
        <taxon>Lasiosphaeriaceae</taxon>
        <taxon>Lasiosphaeria</taxon>
    </lineage>
</organism>
<dbReference type="Pfam" id="PF02230">
    <property type="entry name" value="Abhydrolase_2"/>
    <property type="match status" value="1"/>
</dbReference>
<evidence type="ECO:0000259" key="2">
    <source>
        <dbReference type="Pfam" id="PF02230"/>
    </source>
</evidence>
<dbReference type="SUPFAM" id="SSF53474">
    <property type="entry name" value="alpha/beta-Hydrolases"/>
    <property type="match status" value="1"/>
</dbReference>
<dbReference type="GO" id="GO:0008474">
    <property type="term" value="F:palmitoyl-(protein) hydrolase activity"/>
    <property type="evidence" value="ECO:0007669"/>
    <property type="project" value="TreeGrafter"/>
</dbReference>
<gene>
    <name evidence="3" type="ORF">B0T25DRAFT_111168</name>
</gene>
<dbReference type="InterPro" id="IPR003140">
    <property type="entry name" value="PLipase/COase/thioEstase"/>
</dbReference>
<accession>A0AAJ0HRG9</accession>
<dbReference type="Proteomes" id="UP001275084">
    <property type="component" value="Unassembled WGS sequence"/>
</dbReference>
<name>A0AAJ0HRG9_9PEZI</name>
<reference evidence="3" key="2">
    <citation type="submission" date="2023-06" db="EMBL/GenBank/DDBJ databases">
        <authorList>
            <consortium name="Lawrence Berkeley National Laboratory"/>
            <person name="Haridas S."/>
            <person name="Hensen N."/>
            <person name="Bonometti L."/>
            <person name="Westerberg I."/>
            <person name="Brannstrom I.O."/>
            <person name="Guillou S."/>
            <person name="Cros-Aarteil S."/>
            <person name="Calhoun S."/>
            <person name="Kuo A."/>
            <person name="Mondo S."/>
            <person name="Pangilinan J."/>
            <person name="Riley R."/>
            <person name="Labutti K."/>
            <person name="Andreopoulos B."/>
            <person name="Lipzen A."/>
            <person name="Chen C."/>
            <person name="Yanf M."/>
            <person name="Daum C."/>
            <person name="Ng V."/>
            <person name="Clum A."/>
            <person name="Steindorff A."/>
            <person name="Ohm R."/>
            <person name="Martin F."/>
            <person name="Silar P."/>
            <person name="Natvig D."/>
            <person name="Lalanne C."/>
            <person name="Gautier V."/>
            <person name="Ament-Velasquez S.L."/>
            <person name="Kruys A."/>
            <person name="Hutchinson M.I."/>
            <person name="Powell A.J."/>
            <person name="Barry K."/>
            <person name="Miller A.N."/>
            <person name="Grigoriev I.V."/>
            <person name="Debuchy R."/>
            <person name="Gladieux P."/>
            <person name="Thoren M.H."/>
            <person name="Johannesson H."/>
        </authorList>
    </citation>
    <scope>NUCLEOTIDE SEQUENCE</scope>
    <source>
        <strain evidence="3">CBS 955.72</strain>
    </source>
</reference>
<reference evidence="3" key="1">
    <citation type="journal article" date="2023" name="Mol. Phylogenet. Evol.">
        <title>Genome-scale phylogeny and comparative genomics of the fungal order Sordariales.</title>
        <authorList>
            <person name="Hensen N."/>
            <person name="Bonometti L."/>
            <person name="Westerberg I."/>
            <person name="Brannstrom I.O."/>
            <person name="Guillou S."/>
            <person name="Cros-Aarteil S."/>
            <person name="Calhoun S."/>
            <person name="Haridas S."/>
            <person name="Kuo A."/>
            <person name="Mondo S."/>
            <person name="Pangilinan J."/>
            <person name="Riley R."/>
            <person name="LaButti K."/>
            <person name="Andreopoulos B."/>
            <person name="Lipzen A."/>
            <person name="Chen C."/>
            <person name="Yan M."/>
            <person name="Daum C."/>
            <person name="Ng V."/>
            <person name="Clum A."/>
            <person name="Steindorff A."/>
            <person name="Ohm R.A."/>
            <person name="Martin F."/>
            <person name="Silar P."/>
            <person name="Natvig D.O."/>
            <person name="Lalanne C."/>
            <person name="Gautier V."/>
            <person name="Ament-Velasquez S.L."/>
            <person name="Kruys A."/>
            <person name="Hutchinson M.I."/>
            <person name="Powell A.J."/>
            <person name="Barry K."/>
            <person name="Miller A.N."/>
            <person name="Grigoriev I.V."/>
            <person name="Debuchy R."/>
            <person name="Gladieux P."/>
            <person name="Hiltunen Thoren M."/>
            <person name="Johannesson H."/>
        </authorList>
    </citation>
    <scope>NUCLEOTIDE SEQUENCE</scope>
    <source>
        <strain evidence="3">CBS 955.72</strain>
    </source>
</reference>